<dbReference type="AlphaFoldDB" id="A0A4Y2T6M5"/>
<comment type="caution">
    <text evidence="2">The sequence shown here is derived from an EMBL/GenBank/DDBJ whole genome shotgun (WGS) entry which is preliminary data.</text>
</comment>
<name>A0A4Y2T6M5_ARAVE</name>
<evidence type="ECO:0000313" key="3">
    <source>
        <dbReference type="Proteomes" id="UP000499080"/>
    </source>
</evidence>
<dbReference type="Proteomes" id="UP000499080">
    <property type="component" value="Unassembled WGS sequence"/>
</dbReference>
<proteinExistence type="predicted"/>
<sequence length="77" mass="8706">MANDEVDELVTPTDSESSDNGKDMKVQIKEIFKNGDRELTNDEVDELVTPADSESSDNEKDMKVEVKEIFKNVVIEK</sequence>
<gene>
    <name evidence="2" type="ORF">AVEN_196276_1</name>
</gene>
<feature type="region of interest" description="Disordered" evidence="1">
    <location>
        <begin position="37"/>
        <end position="60"/>
    </location>
</feature>
<evidence type="ECO:0000256" key="1">
    <source>
        <dbReference type="SAM" id="MobiDB-lite"/>
    </source>
</evidence>
<feature type="region of interest" description="Disordered" evidence="1">
    <location>
        <begin position="1"/>
        <end position="24"/>
    </location>
</feature>
<organism evidence="2 3">
    <name type="scientific">Araneus ventricosus</name>
    <name type="common">Orbweaver spider</name>
    <name type="synonym">Epeira ventricosa</name>
    <dbReference type="NCBI Taxonomy" id="182803"/>
    <lineage>
        <taxon>Eukaryota</taxon>
        <taxon>Metazoa</taxon>
        <taxon>Ecdysozoa</taxon>
        <taxon>Arthropoda</taxon>
        <taxon>Chelicerata</taxon>
        <taxon>Arachnida</taxon>
        <taxon>Araneae</taxon>
        <taxon>Araneomorphae</taxon>
        <taxon>Entelegynae</taxon>
        <taxon>Araneoidea</taxon>
        <taxon>Araneidae</taxon>
        <taxon>Araneus</taxon>
    </lineage>
</organism>
<evidence type="ECO:0000313" key="2">
    <source>
        <dbReference type="EMBL" id="GBN95049.1"/>
    </source>
</evidence>
<dbReference type="EMBL" id="BGPR01025826">
    <property type="protein sequence ID" value="GBN95049.1"/>
    <property type="molecule type" value="Genomic_DNA"/>
</dbReference>
<reference evidence="2 3" key="1">
    <citation type="journal article" date="2019" name="Sci. Rep.">
        <title>Orb-weaving spider Araneus ventricosus genome elucidates the spidroin gene catalogue.</title>
        <authorList>
            <person name="Kono N."/>
            <person name="Nakamura H."/>
            <person name="Ohtoshi R."/>
            <person name="Moran D.A.P."/>
            <person name="Shinohara A."/>
            <person name="Yoshida Y."/>
            <person name="Fujiwara M."/>
            <person name="Mori M."/>
            <person name="Tomita M."/>
            <person name="Arakawa K."/>
        </authorList>
    </citation>
    <scope>NUCLEOTIDE SEQUENCE [LARGE SCALE GENOMIC DNA]</scope>
</reference>
<accession>A0A4Y2T6M5</accession>
<keyword evidence="3" id="KW-1185">Reference proteome</keyword>
<protein>
    <submittedName>
        <fullName evidence="2">Uncharacterized protein</fullName>
    </submittedName>
</protein>